<dbReference type="Pfam" id="PF08609">
    <property type="entry name" value="Fes1"/>
    <property type="match status" value="1"/>
</dbReference>
<dbReference type="GO" id="GO:0005783">
    <property type="term" value="C:endoplasmic reticulum"/>
    <property type="evidence" value="ECO:0007669"/>
    <property type="project" value="TreeGrafter"/>
</dbReference>
<feature type="chain" id="PRO_5015149756" evidence="1">
    <location>
        <begin position="30"/>
        <end position="457"/>
    </location>
</feature>
<dbReference type="InterPro" id="IPR050693">
    <property type="entry name" value="Hsp70_NEF-Inhibitors"/>
</dbReference>
<dbReference type="InterPro" id="IPR016024">
    <property type="entry name" value="ARM-type_fold"/>
</dbReference>
<comment type="caution">
    <text evidence="3">The sequence shown here is derived from an EMBL/GenBank/DDBJ whole genome shotgun (WGS) entry which is preliminary data.</text>
</comment>
<dbReference type="GO" id="GO:0000774">
    <property type="term" value="F:adenyl-nucleotide exchange factor activity"/>
    <property type="evidence" value="ECO:0007669"/>
    <property type="project" value="TreeGrafter"/>
</dbReference>
<protein>
    <submittedName>
        <fullName evidence="3">Nucleotide exchange factor SIL1</fullName>
    </submittedName>
</protein>
<name>A0A2P6VRP0_9CHLO</name>
<evidence type="ECO:0000259" key="2">
    <source>
        <dbReference type="Pfam" id="PF08609"/>
    </source>
</evidence>
<dbReference type="SUPFAM" id="SSF48371">
    <property type="entry name" value="ARM repeat"/>
    <property type="match status" value="1"/>
</dbReference>
<dbReference type="PANTHER" id="PTHR19316:SF32">
    <property type="entry name" value="ARM REPEAT SUPERFAMILY PROTEIN"/>
    <property type="match status" value="1"/>
</dbReference>
<feature type="signal peptide" evidence="1">
    <location>
        <begin position="1"/>
        <end position="29"/>
    </location>
</feature>
<evidence type="ECO:0000256" key="1">
    <source>
        <dbReference type="SAM" id="SignalP"/>
    </source>
</evidence>
<dbReference type="InterPro" id="IPR011989">
    <property type="entry name" value="ARM-like"/>
</dbReference>
<dbReference type="OrthoDB" id="568016at2759"/>
<dbReference type="Proteomes" id="UP000239649">
    <property type="component" value="Unassembled WGS sequence"/>
</dbReference>
<evidence type="ECO:0000313" key="3">
    <source>
        <dbReference type="EMBL" id="PSC76763.1"/>
    </source>
</evidence>
<dbReference type="InterPro" id="IPR013918">
    <property type="entry name" value="Nucleotide_exch_fac_Fes1"/>
</dbReference>
<dbReference type="PANTHER" id="PTHR19316">
    <property type="entry name" value="PROTEIN FOLDING REGULATOR"/>
    <property type="match status" value="1"/>
</dbReference>
<keyword evidence="1" id="KW-0732">Signal</keyword>
<evidence type="ECO:0000313" key="4">
    <source>
        <dbReference type="Proteomes" id="UP000239649"/>
    </source>
</evidence>
<gene>
    <name evidence="3" type="primary">g267</name>
    <name evidence="3" type="ORF">C2E20_0267</name>
</gene>
<dbReference type="EMBL" id="LHPF02000001">
    <property type="protein sequence ID" value="PSC76763.1"/>
    <property type="molecule type" value="Genomic_DNA"/>
</dbReference>
<sequence length="457" mass="46256">MCPTRAAALGASIALSLLLVSSTAHAAASQNDSDAGGASATAATVAAAAAGAAEVLPPGDQAQQDLLKWALANSDPESLRRAAEEARDAQGTPAFAERQARLNALLDHLRSAPSEEELMQEAITTLTNASSTAEQLAHALLTLQEMVESIDNANNLQTMGGLEPVVALLGAEHPPALQARACQVLATASSNNEAFQGQLLEGHPQALPRLMALVNAASAGSTAADSAGGAGGAADAGSAALLALSHVLRLNAAARRAFYAAAGVHTLQGLLGDGGGEPSLRRRALGLLTDLITLDAPAMSAAAAAASPQAAAGLDFPAAVTAALRLLEAEQRRGADADVDLAERALLALSALLGEGEGDAASGAAAAETIAGLGGLATLQGLHAVLHRAAQAEAEEGSYAADVAAMALRVHECFSKPLPDAPQLWACCLAHKRESLYSILKDLPYRQSKRDAAVQRR</sequence>
<proteinExistence type="predicted"/>
<dbReference type="STRING" id="554055.A0A2P6VRP0"/>
<feature type="domain" description="Nucleotide exchange factor Fes1" evidence="2">
    <location>
        <begin position="64"/>
        <end position="156"/>
    </location>
</feature>
<accession>A0A2P6VRP0</accession>
<keyword evidence="4" id="KW-1185">Reference proteome</keyword>
<dbReference type="AlphaFoldDB" id="A0A2P6VRP0"/>
<reference evidence="3 4" key="1">
    <citation type="journal article" date="2018" name="Plant J.">
        <title>Genome sequences of Chlorella sorokiniana UTEX 1602 and Micractinium conductrix SAG 241.80: implications to maltose excretion by a green alga.</title>
        <authorList>
            <person name="Arriola M.B."/>
            <person name="Velmurugan N."/>
            <person name="Zhang Y."/>
            <person name="Plunkett M.H."/>
            <person name="Hondzo H."/>
            <person name="Barney B.M."/>
        </authorList>
    </citation>
    <scope>NUCLEOTIDE SEQUENCE [LARGE SCALE GENOMIC DNA]</scope>
    <source>
        <strain evidence="3 4">SAG 241.80</strain>
    </source>
</reference>
<organism evidence="3 4">
    <name type="scientific">Micractinium conductrix</name>
    <dbReference type="NCBI Taxonomy" id="554055"/>
    <lineage>
        <taxon>Eukaryota</taxon>
        <taxon>Viridiplantae</taxon>
        <taxon>Chlorophyta</taxon>
        <taxon>core chlorophytes</taxon>
        <taxon>Trebouxiophyceae</taxon>
        <taxon>Chlorellales</taxon>
        <taxon>Chlorellaceae</taxon>
        <taxon>Chlorella clade</taxon>
        <taxon>Micractinium</taxon>
    </lineage>
</organism>
<dbReference type="Gene3D" id="1.25.10.10">
    <property type="entry name" value="Leucine-rich Repeat Variant"/>
    <property type="match status" value="1"/>
</dbReference>